<dbReference type="EMBL" id="JARKIF010000012">
    <property type="protein sequence ID" value="KAJ7625941.1"/>
    <property type="molecule type" value="Genomic_DNA"/>
</dbReference>
<proteinExistence type="predicted"/>
<reference evidence="3" key="1">
    <citation type="submission" date="2023-03" db="EMBL/GenBank/DDBJ databases">
        <title>Massive genome expansion in bonnet fungi (Mycena s.s.) driven by repeated elements and novel gene families across ecological guilds.</title>
        <authorList>
            <consortium name="Lawrence Berkeley National Laboratory"/>
            <person name="Harder C.B."/>
            <person name="Miyauchi S."/>
            <person name="Viragh M."/>
            <person name="Kuo A."/>
            <person name="Thoen E."/>
            <person name="Andreopoulos B."/>
            <person name="Lu D."/>
            <person name="Skrede I."/>
            <person name="Drula E."/>
            <person name="Henrissat B."/>
            <person name="Morin E."/>
            <person name="Kohler A."/>
            <person name="Barry K."/>
            <person name="LaButti K."/>
            <person name="Morin E."/>
            <person name="Salamov A."/>
            <person name="Lipzen A."/>
            <person name="Mereny Z."/>
            <person name="Hegedus B."/>
            <person name="Baldrian P."/>
            <person name="Stursova M."/>
            <person name="Weitz H."/>
            <person name="Taylor A."/>
            <person name="Grigoriev I.V."/>
            <person name="Nagy L.G."/>
            <person name="Martin F."/>
            <person name="Kauserud H."/>
        </authorList>
    </citation>
    <scope>NUCLEOTIDE SEQUENCE</scope>
    <source>
        <strain evidence="3">9284</strain>
    </source>
</reference>
<accession>A0AAD7BN58</accession>
<gene>
    <name evidence="3" type="ORF">FB45DRAFT_1060534</name>
</gene>
<protein>
    <recommendedName>
        <fullName evidence="2">DUF6533 domain-containing protein</fullName>
    </recommendedName>
</protein>
<sequence length="223" mass="24213">MSLRSPNVSFVQGSAISALTWVLYDLCLTVDREVYSVWRSAWSLSKCLFIFSRYHTILALGFFLMEAIGTKHFTLPLAVGGGPKSPSFYAPCIANLKVSIPLAYGSRESTAASNSSTSIASRWYLGMTEIFSILTGELLILLRINSVYGWSRGVVVLTLFLFSAEAVIGIVTTVLSIAGGSKNLLGSTRILDCTPGQANIPDVNIAMWSVINPHFEATIVDFD</sequence>
<feature type="transmembrane region" description="Helical" evidence="1">
    <location>
        <begin position="154"/>
        <end position="178"/>
    </location>
</feature>
<dbReference type="Proteomes" id="UP001221142">
    <property type="component" value="Unassembled WGS sequence"/>
</dbReference>
<evidence type="ECO:0000256" key="1">
    <source>
        <dbReference type="SAM" id="Phobius"/>
    </source>
</evidence>
<dbReference type="InterPro" id="IPR045340">
    <property type="entry name" value="DUF6533"/>
</dbReference>
<evidence type="ECO:0000313" key="4">
    <source>
        <dbReference type="Proteomes" id="UP001221142"/>
    </source>
</evidence>
<dbReference type="AlphaFoldDB" id="A0AAD7BN58"/>
<evidence type="ECO:0000259" key="2">
    <source>
        <dbReference type="Pfam" id="PF20151"/>
    </source>
</evidence>
<organism evidence="3 4">
    <name type="scientific">Roridomyces roridus</name>
    <dbReference type="NCBI Taxonomy" id="1738132"/>
    <lineage>
        <taxon>Eukaryota</taxon>
        <taxon>Fungi</taxon>
        <taxon>Dikarya</taxon>
        <taxon>Basidiomycota</taxon>
        <taxon>Agaricomycotina</taxon>
        <taxon>Agaricomycetes</taxon>
        <taxon>Agaricomycetidae</taxon>
        <taxon>Agaricales</taxon>
        <taxon>Marasmiineae</taxon>
        <taxon>Mycenaceae</taxon>
        <taxon>Roridomyces</taxon>
    </lineage>
</organism>
<keyword evidence="1" id="KW-0472">Membrane</keyword>
<name>A0AAD7BN58_9AGAR</name>
<keyword evidence="1" id="KW-0812">Transmembrane</keyword>
<feature type="transmembrane region" description="Helical" evidence="1">
    <location>
        <begin position="47"/>
        <end position="65"/>
    </location>
</feature>
<dbReference type="Pfam" id="PF20151">
    <property type="entry name" value="DUF6533"/>
    <property type="match status" value="1"/>
</dbReference>
<keyword evidence="4" id="KW-1185">Reference proteome</keyword>
<comment type="caution">
    <text evidence="3">The sequence shown here is derived from an EMBL/GenBank/DDBJ whole genome shotgun (WGS) entry which is preliminary data.</text>
</comment>
<feature type="domain" description="DUF6533" evidence="2">
    <location>
        <begin position="15"/>
        <end position="58"/>
    </location>
</feature>
<evidence type="ECO:0000313" key="3">
    <source>
        <dbReference type="EMBL" id="KAJ7625941.1"/>
    </source>
</evidence>
<keyword evidence="1" id="KW-1133">Transmembrane helix</keyword>
<feature type="transmembrane region" description="Helical" evidence="1">
    <location>
        <begin position="123"/>
        <end position="142"/>
    </location>
</feature>